<gene>
    <name evidence="1" type="ORF">BD94_3099</name>
</gene>
<accession>A0A077EKU8</accession>
<dbReference type="EMBL" id="CP007547">
    <property type="protein sequence ID" value="AIL46874.1"/>
    <property type="molecule type" value="Genomic_DNA"/>
</dbReference>
<name>A0A077EKU8_9FLAO</name>
<dbReference type="STRING" id="1338011.BD94_3099"/>
<reference evidence="1" key="2">
    <citation type="journal article" date="2015" name="Genome Biol. Evol.">
        <title>Complete Genome Sequence and Transcriptomic Analysis of the Novel Pathogen Elizabethkingia anophelis in Response to Oxidative Stress.</title>
        <authorList>
            <person name="Li Y."/>
            <person name="Liu Y."/>
            <person name="Chew S.C."/>
            <person name="Tay M."/>
            <person name="Salido M.M."/>
            <person name="Teo J."/>
            <person name="Lauro F.M."/>
            <person name="Givskov M."/>
            <person name="Yang L."/>
        </authorList>
    </citation>
    <scope>NUCLEOTIDE SEQUENCE</scope>
    <source>
        <strain evidence="1">NUHP1</strain>
    </source>
</reference>
<evidence type="ECO:0000313" key="1">
    <source>
        <dbReference type="EMBL" id="AIL46874.1"/>
    </source>
</evidence>
<sequence>MTKEAKNERKTKILQGLEKAYERMLKFKKEKNSEIVVIRENKIVRIKP</sequence>
<protein>
    <submittedName>
        <fullName evidence="1">Uncharacterized protein</fullName>
    </submittedName>
</protein>
<reference evidence="1" key="1">
    <citation type="journal article" date="2013" name="Lancet">
        <title>First case of E anophelis outbreak in an intensive-care unit.</title>
        <authorList>
            <person name="Teo J."/>
            <person name="Tan S.Y."/>
            <person name="Tay M."/>
            <person name="Ding Y."/>
            <person name="Kjelleberg S."/>
            <person name="Givskov M."/>
            <person name="Lin R.T."/>
            <person name="Yang L."/>
        </authorList>
    </citation>
    <scope>NUCLEOTIDE SEQUENCE [LARGE SCALE GENOMIC DNA]</scope>
    <source>
        <strain evidence="1">NUHP1</strain>
    </source>
</reference>
<dbReference type="RefSeq" id="WP_009089526.1">
    <property type="nucleotide sequence ID" value="NZ_CP007547.1"/>
</dbReference>
<dbReference type="AlphaFoldDB" id="A0A077EKU8"/>
<evidence type="ECO:0000313" key="2">
    <source>
        <dbReference type="Proteomes" id="UP000028933"/>
    </source>
</evidence>
<proteinExistence type="predicted"/>
<dbReference type="Proteomes" id="UP000028933">
    <property type="component" value="Chromosome"/>
</dbReference>
<dbReference type="GeneID" id="93135368"/>
<dbReference type="eggNOG" id="ENOG5033AMV">
    <property type="taxonomic scope" value="Bacteria"/>
</dbReference>
<organism evidence="1 2">
    <name type="scientific">Elizabethkingia anophelis NUHP1</name>
    <dbReference type="NCBI Taxonomy" id="1338011"/>
    <lineage>
        <taxon>Bacteria</taxon>
        <taxon>Pseudomonadati</taxon>
        <taxon>Bacteroidota</taxon>
        <taxon>Flavobacteriia</taxon>
        <taxon>Flavobacteriales</taxon>
        <taxon>Weeksellaceae</taxon>
        <taxon>Elizabethkingia</taxon>
    </lineage>
</organism>
<dbReference type="HOGENOM" id="CLU_207866_1_0_10"/>
<dbReference type="KEGG" id="eao:BD94_3099"/>